<dbReference type="Pfam" id="PF04542">
    <property type="entry name" value="Sigma70_r2"/>
    <property type="match status" value="1"/>
</dbReference>
<dbReference type="InterPro" id="IPR014325">
    <property type="entry name" value="RNA_pol_sigma-E_actinobac"/>
</dbReference>
<feature type="domain" description="RNA polymerase sigma-70 region 2" evidence="6">
    <location>
        <begin position="22"/>
        <end position="83"/>
    </location>
</feature>
<name>A0ABS5L0E9_9ACTN</name>
<accession>A0ABS5L0E9</accession>
<keyword evidence="9" id="KW-1185">Reference proteome</keyword>
<dbReference type="InterPro" id="IPR013325">
    <property type="entry name" value="RNA_pol_sigma_r2"/>
</dbReference>
<comment type="similarity">
    <text evidence="1">Belongs to the sigma-70 factor family. ECF subfamily.</text>
</comment>
<dbReference type="CDD" id="cd06171">
    <property type="entry name" value="Sigma70_r4"/>
    <property type="match status" value="1"/>
</dbReference>
<dbReference type="Gene3D" id="1.10.1740.10">
    <property type="match status" value="1"/>
</dbReference>
<dbReference type="PANTHER" id="PTHR43133:SF50">
    <property type="entry name" value="ECF RNA POLYMERASE SIGMA FACTOR SIGM"/>
    <property type="match status" value="1"/>
</dbReference>
<dbReference type="Gene3D" id="1.10.10.10">
    <property type="entry name" value="Winged helix-like DNA-binding domain superfamily/Winged helix DNA-binding domain"/>
    <property type="match status" value="1"/>
</dbReference>
<evidence type="ECO:0000313" key="8">
    <source>
        <dbReference type="EMBL" id="MBS2551776.1"/>
    </source>
</evidence>
<dbReference type="InterPro" id="IPR014284">
    <property type="entry name" value="RNA_pol_sigma-70_dom"/>
</dbReference>
<keyword evidence="4" id="KW-0238">DNA-binding</keyword>
<dbReference type="RefSeq" id="WP_212016732.1">
    <property type="nucleotide sequence ID" value="NZ_JAAFYZ010000155.1"/>
</dbReference>
<dbReference type="InterPro" id="IPR013249">
    <property type="entry name" value="RNA_pol_sigma70_r4_t2"/>
</dbReference>
<evidence type="ECO:0000256" key="5">
    <source>
        <dbReference type="ARBA" id="ARBA00023163"/>
    </source>
</evidence>
<protein>
    <submittedName>
        <fullName evidence="8">SigE family RNA polymerase sigma factor</fullName>
    </submittedName>
</protein>
<feature type="domain" description="RNA polymerase sigma factor 70 region 4 type 2" evidence="7">
    <location>
        <begin position="108"/>
        <end position="160"/>
    </location>
</feature>
<proteinExistence type="inferred from homology"/>
<dbReference type="NCBIfam" id="TIGR02983">
    <property type="entry name" value="SigE-fam_strep"/>
    <property type="match status" value="1"/>
</dbReference>
<dbReference type="Proteomes" id="UP000730482">
    <property type="component" value="Unassembled WGS sequence"/>
</dbReference>
<organism evidence="8 9">
    <name type="scientific">Catenulispora pinistramenti</name>
    <dbReference type="NCBI Taxonomy" id="2705254"/>
    <lineage>
        <taxon>Bacteria</taxon>
        <taxon>Bacillati</taxon>
        <taxon>Actinomycetota</taxon>
        <taxon>Actinomycetes</taxon>
        <taxon>Catenulisporales</taxon>
        <taxon>Catenulisporaceae</taxon>
        <taxon>Catenulispora</taxon>
    </lineage>
</organism>
<dbReference type="InterPro" id="IPR007627">
    <property type="entry name" value="RNA_pol_sigma70_r2"/>
</dbReference>
<sequence>MKRRPPPSVDPGFVEFVAARSAALFRTAVLIVGDRHEAEDLVQAALERAYRHWDRVAVMDAPEAYVRRILANLAVDHGRRRSRGPLPLSLLEHDGAAHDRYPDVDRHDEVIRALRELPPRMRAVLVLRYYDDLTEAQIAEVLGISVGTVKSQTARALAKLRAAMAVREQEATS</sequence>
<evidence type="ECO:0000256" key="2">
    <source>
        <dbReference type="ARBA" id="ARBA00023015"/>
    </source>
</evidence>
<evidence type="ECO:0000259" key="7">
    <source>
        <dbReference type="Pfam" id="PF08281"/>
    </source>
</evidence>
<dbReference type="NCBIfam" id="TIGR02937">
    <property type="entry name" value="sigma70-ECF"/>
    <property type="match status" value="1"/>
</dbReference>
<comment type="caution">
    <text evidence="8">The sequence shown here is derived from an EMBL/GenBank/DDBJ whole genome shotgun (WGS) entry which is preliminary data.</text>
</comment>
<evidence type="ECO:0000259" key="6">
    <source>
        <dbReference type="Pfam" id="PF04542"/>
    </source>
</evidence>
<dbReference type="InterPro" id="IPR036388">
    <property type="entry name" value="WH-like_DNA-bd_sf"/>
</dbReference>
<reference evidence="8 9" key="1">
    <citation type="submission" date="2020-02" db="EMBL/GenBank/DDBJ databases">
        <title>Acidophilic actinobacteria isolated from forest soil.</title>
        <authorList>
            <person name="Golinska P."/>
        </authorList>
    </citation>
    <scope>NUCLEOTIDE SEQUENCE [LARGE SCALE GENOMIC DNA]</scope>
    <source>
        <strain evidence="8 9">NL8</strain>
    </source>
</reference>
<evidence type="ECO:0000313" key="9">
    <source>
        <dbReference type="Proteomes" id="UP000730482"/>
    </source>
</evidence>
<dbReference type="PANTHER" id="PTHR43133">
    <property type="entry name" value="RNA POLYMERASE ECF-TYPE SIGMA FACTO"/>
    <property type="match status" value="1"/>
</dbReference>
<keyword evidence="5" id="KW-0804">Transcription</keyword>
<keyword evidence="2" id="KW-0805">Transcription regulation</keyword>
<evidence type="ECO:0000256" key="1">
    <source>
        <dbReference type="ARBA" id="ARBA00010641"/>
    </source>
</evidence>
<dbReference type="SUPFAM" id="SSF88659">
    <property type="entry name" value="Sigma3 and sigma4 domains of RNA polymerase sigma factors"/>
    <property type="match status" value="1"/>
</dbReference>
<dbReference type="EMBL" id="JAAFYZ010000155">
    <property type="protein sequence ID" value="MBS2551776.1"/>
    <property type="molecule type" value="Genomic_DNA"/>
</dbReference>
<keyword evidence="3" id="KW-0731">Sigma factor</keyword>
<evidence type="ECO:0000256" key="3">
    <source>
        <dbReference type="ARBA" id="ARBA00023082"/>
    </source>
</evidence>
<evidence type="ECO:0000256" key="4">
    <source>
        <dbReference type="ARBA" id="ARBA00023125"/>
    </source>
</evidence>
<dbReference type="Pfam" id="PF08281">
    <property type="entry name" value="Sigma70_r4_2"/>
    <property type="match status" value="1"/>
</dbReference>
<gene>
    <name evidence="8" type="ORF">KGQ19_33410</name>
</gene>
<dbReference type="SUPFAM" id="SSF88946">
    <property type="entry name" value="Sigma2 domain of RNA polymerase sigma factors"/>
    <property type="match status" value="1"/>
</dbReference>
<dbReference type="InterPro" id="IPR013324">
    <property type="entry name" value="RNA_pol_sigma_r3/r4-like"/>
</dbReference>
<dbReference type="InterPro" id="IPR039425">
    <property type="entry name" value="RNA_pol_sigma-70-like"/>
</dbReference>